<dbReference type="AlphaFoldDB" id="A0A9D6V3X5"/>
<evidence type="ECO:0000313" key="6">
    <source>
        <dbReference type="EMBL" id="MBI5250263.1"/>
    </source>
</evidence>
<dbReference type="GO" id="GO:0015977">
    <property type="term" value="P:carbon fixation"/>
    <property type="evidence" value="ECO:0007669"/>
    <property type="project" value="UniProtKB-ARBA"/>
</dbReference>
<dbReference type="EMBL" id="JACRDE010000325">
    <property type="protein sequence ID" value="MBI5250263.1"/>
    <property type="molecule type" value="Genomic_DNA"/>
</dbReference>
<dbReference type="GO" id="GO:0009317">
    <property type="term" value="C:acetyl-CoA carboxylase complex"/>
    <property type="evidence" value="ECO:0007669"/>
    <property type="project" value="TreeGrafter"/>
</dbReference>
<evidence type="ECO:0000259" key="5">
    <source>
        <dbReference type="PROSITE" id="PS50989"/>
    </source>
</evidence>
<dbReference type="InterPro" id="IPR029045">
    <property type="entry name" value="ClpP/crotonase-like_dom_sf"/>
</dbReference>
<feature type="region of interest" description="Disordered" evidence="3">
    <location>
        <begin position="255"/>
        <end position="278"/>
    </location>
</feature>
<dbReference type="Pfam" id="PF01039">
    <property type="entry name" value="Carboxyl_trans"/>
    <property type="match status" value="1"/>
</dbReference>
<dbReference type="PROSITE" id="PS50989">
    <property type="entry name" value="COA_CT_CTER"/>
    <property type="match status" value="1"/>
</dbReference>
<organism evidence="6 7">
    <name type="scientific">Desulfomonile tiedjei</name>
    <dbReference type="NCBI Taxonomy" id="2358"/>
    <lineage>
        <taxon>Bacteria</taxon>
        <taxon>Pseudomonadati</taxon>
        <taxon>Thermodesulfobacteriota</taxon>
        <taxon>Desulfomonilia</taxon>
        <taxon>Desulfomonilales</taxon>
        <taxon>Desulfomonilaceae</taxon>
        <taxon>Desulfomonile</taxon>
    </lineage>
</organism>
<feature type="domain" description="CoA carboxyltransferase N-terminal" evidence="4">
    <location>
        <begin position="4"/>
        <end position="260"/>
    </location>
</feature>
<comment type="similarity">
    <text evidence="1">Belongs to the AccD/PCCB family.</text>
</comment>
<dbReference type="Gene3D" id="3.90.226.10">
    <property type="entry name" value="2-enoyl-CoA Hydratase, Chain A, domain 1"/>
    <property type="match status" value="2"/>
</dbReference>
<reference evidence="6" key="1">
    <citation type="submission" date="2020-07" db="EMBL/GenBank/DDBJ databases">
        <title>Huge and variable diversity of episymbiotic CPR bacteria and DPANN archaea in groundwater ecosystems.</title>
        <authorList>
            <person name="He C.Y."/>
            <person name="Keren R."/>
            <person name="Whittaker M."/>
            <person name="Farag I.F."/>
            <person name="Doudna J."/>
            <person name="Cate J.H.D."/>
            <person name="Banfield J.F."/>
        </authorList>
    </citation>
    <scope>NUCLEOTIDE SEQUENCE</scope>
    <source>
        <strain evidence="6">NC_groundwater_1664_Pr3_B-0.1um_52_9</strain>
    </source>
</reference>
<dbReference type="InterPro" id="IPR011762">
    <property type="entry name" value="COA_CT_N"/>
</dbReference>
<dbReference type="InterPro" id="IPR051047">
    <property type="entry name" value="AccD/PCCB"/>
</dbReference>
<comment type="caution">
    <text evidence="6">The sequence shown here is derived from an EMBL/GenBank/DDBJ whole genome shotgun (WGS) entry which is preliminary data.</text>
</comment>
<dbReference type="GO" id="GO:0003989">
    <property type="term" value="F:acetyl-CoA carboxylase activity"/>
    <property type="evidence" value="ECO:0007669"/>
    <property type="project" value="UniProtKB-ARBA"/>
</dbReference>
<dbReference type="FunFam" id="3.90.226.10:FF:000017">
    <property type="entry name" value="Propionyl-CoA carboxylase subunit beta 5"/>
    <property type="match status" value="1"/>
</dbReference>
<evidence type="ECO:0000256" key="1">
    <source>
        <dbReference type="ARBA" id="ARBA00006102"/>
    </source>
</evidence>
<accession>A0A9D6V3X5</accession>
<evidence type="ECO:0000259" key="4">
    <source>
        <dbReference type="PROSITE" id="PS50980"/>
    </source>
</evidence>
<name>A0A9D6V3X5_9BACT</name>
<dbReference type="InterPro" id="IPR011763">
    <property type="entry name" value="COA_CT_C"/>
</dbReference>
<gene>
    <name evidence="6" type="ORF">HY912_12280</name>
</gene>
<evidence type="ECO:0000256" key="3">
    <source>
        <dbReference type="SAM" id="MobiDB-lite"/>
    </source>
</evidence>
<sequence length="517" mass="56841">MSLTEQKFEELRKRLAEADEAGGADKIAKHHKAGKMTARERVLELLDDGSFEEIDKFAIHRCSDFGMDKTIIPGEGVITGFGRVNGRGVYVFAQDFTVFGGSLSFMHAQKICKVMDLAYRNGFPLIGINDSGGARIQEGVESLGGYGEVFYRNVRASGVIPQISVVMGPCAGGAVYSPAVTDFIFMTEKTSYMFITGPQVIKQVTSEEIDPESLGGAKVHGRVSGVCHFHFPTEKQTLEKVRELLSFIPDSNRVPAPLGPNTDPADRETPELDTVIPDNSRRPYDMKKIIVPVLDDKHFMEVHANYAKNLITGFGRLGGKTVGIVANQPNWLAGCLDTEASVKCARFVRFCDAFNIPLWTLLDVPGYLPGTQQEHGGIIKHGAKILYAYAEATVPKVTLITRKAYGGAYVVMSSKHLRADINLAYPSAEIAVMGPEGAIQILFRKEIGDAPDPAARRTELIEDYVEKFASPYRAAQLGFVDRVIFPSETRSVLIKAFAQLENKIEDKPKRRHGNIPL</sequence>
<dbReference type="PANTHER" id="PTHR43842:SF2">
    <property type="entry name" value="PROPIONYL-COA CARBOXYLASE BETA CHAIN, MITOCHONDRIAL"/>
    <property type="match status" value="1"/>
</dbReference>
<dbReference type="InterPro" id="IPR034733">
    <property type="entry name" value="AcCoA_carboxyl_beta"/>
</dbReference>
<dbReference type="PROSITE" id="PS50980">
    <property type="entry name" value="COA_CT_NTER"/>
    <property type="match status" value="1"/>
</dbReference>
<evidence type="ECO:0000313" key="7">
    <source>
        <dbReference type="Proteomes" id="UP000807825"/>
    </source>
</evidence>
<proteinExistence type="inferred from homology"/>
<evidence type="ECO:0000256" key="2">
    <source>
        <dbReference type="ARBA" id="ARBA00074538"/>
    </source>
</evidence>
<feature type="domain" description="CoA carboxyltransferase C-terminal" evidence="5">
    <location>
        <begin position="264"/>
        <end position="510"/>
    </location>
</feature>
<protein>
    <recommendedName>
        <fullName evidence="2">Propionyl-CoA carboxylase beta chain</fullName>
    </recommendedName>
</protein>
<dbReference type="SUPFAM" id="SSF52096">
    <property type="entry name" value="ClpP/crotonase"/>
    <property type="match status" value="2"/>
</dbReference>
<dbReference type="FunFam" id="3.90.226.10:FF:000016">
    <property type="entry name" value="Propionyl-CoA carboxylase, beta subunit"/>
    <property type="match status" value="1"/>
</dbReference>
<dbReference type="Proteomes" id="UP000807825">
    <property type="component" value="Unassembled WGS sequence"/>
</dbReference>
<dbReference type="PANTHER" id="PTHR43842">
    <property type="entry name" value="PROPIONYL-COA CARBOXYLASE BETA CHAIN"/>
    <property type="match status" value="1"/>
</dbReference>
<dbReference type="GO" id="GO:0004658">
    <property type="term" value="F:propionyl-CoA carboxylase activity"/>
    <property type="evidence" value="ECO:0007669"/>
    <property type="project" value="UniProtKB-ARBA"/>
</dbReference>